<organism evidence="3 4">
    <name type="scientific">Moorena bouillonii PNG</name>
    <dbReference type="NCBI Taxonomy" id="568701"/>
    <lineage>
        <taxon>Bacteria</taxon>
        <taxon>Bacillati</taxon>
        <taxon>Cyanobacteriota</taxon>
        <taxon>Cyanophyceae</taxon>
        <taxon>Coleofasciculales</taxon>
        <taxon>Coleofasciculaceae</taxon>
        <taxon>Moorena</taxon>
    </lineage>
</organism>
<evidence type="ECO:0000313" key="4">
    <source>
        <dbReference type="Proteomes" id="UP000186657"/>
    </source>
</evidence>
<accession>A0A1U7N675</accession>
<dbReference type="Pfam" id="PF01609">
    <property type="entry name" value="DDE_Tnp_1"/>
    <property type="match status" value="1"/>
</dbReference>
<dbReference type="InterPro" id="IPR047647">
    <property type="entry name" value="ISAs1_transpos"/>
</dbReference>
<evidence type="ECO:0000259" key="2">
    <source>
        <dbReference type="Pfam" id="PF01609"/>
    </source>
</evidence>
<dbReference type="GO" id="GO:0004803">
    <property type="term" value="F:transposase activity"/>
    <property type="evidence" value="ECO:0007669"/>
    <property type="project" value="InterPro"/>
</dbReference>
<dbReference type="PANTHER" id="PTHR30298:SF0">
    <property type="entry name" value="PROTEIN YBFL-RELATED"/>
    <property type="match status" value="1"/>
</dbReference>
<comment type="caution">
    <text evidence="3">The sequence shown here is derived from an EMBL/GenBank/DDBJ whole genome shotgun (WGS) entry which is preliminary data.</text>
</comment>
<feature type="domain" description="Transposase IS4-like" evidence="2">
    <location>
        <begin position="4"/>
        <end position="89"/>
    </location>
</feature>
<keyword evidence="4" id="KW-1185">Reference proteome</keyword>
<dbReference type="PANTHER" id="PTHR30298">
    <property type="entry name" value="H REPEAT-ASSOCIATED PREDICTED TRANSPOSASE"/>
    <property type="match status" value="1"/>
</dbReference>
<name>A0A1U7N675_9CYAN</name>
<dbReference type="InterPro" id="IPR051698">
    <property type="entry name" value="Transposase_11-like"/>
</dbReference>
<feature type="region of interest" description="Disordered" evidence="1">
    <location>
        <begin position="63"/>
        <end position="82"/>
    </location>
</feature>
<proteinExistence type="predicted"/>
<evidence type="ECO:0000256" key="1">
    <source>
        <dbReference type="SAM" id="MobiDB-lite"/>
    </source>
</evidence>
<dbReference type="GO" id="GO:0006313">
    <property type="term" value="P:DNA transposition"/>
    <property type="evidence" value="ECO:0007669"/>
    <property type="project" value="InterPro"/>
</dbReference>
<protein>
    <recommendedName>
        <fullName evidence="2">Transposase IS4-like domain-containing protein</fullName>
    </recommendedName>
</protein>
<reference evidence="3 4" key="1">
    <citation type="submission" date="2016-10" db="EMBL/GenBank/DDBJ databases">
        <title>Comparative genomics uncovers the prolific and rare metabolic potential of the cyanobacterial genus Moorea.</title>
        <authorList>
            <person name="Leao T."/>
            <person name="Castelao G."/>
            <person name="Korobeynikov A."/>
            <person name="Monroe E.A."/>
            <person name="Podell S."/>
            <person name="Glukhov E."/>
            <person name="Allen E."/>
            <person name="Gerwick W.H."/>
            <person name="Gerwick L."/>
        </authorList>
    </citation>
    <scope>NUCLEOTIDE SEQUENCE [LARGE SCALE GENOMIC DNA]</scope>
    <source>
        <strain evidence="3 4">PNG5-198</strain>
    </source>
</reference>
<evidence type="ECO:0000313" key="3">
    <source>
        <dbReference type="EMBL" id="OLT61459.1"/>
    </source>
</evidence>
<sequence length="118" mass="13613">MENKRESEIPVVRDLINLLDLTGVVFTFDALHCQKKTLAAIVESGNDYLVKVKKNPPKLYQQIETDSNQETPRQKVTHHEKTRNRNTYRIIEVFEPPENLDPQWIGVGCVIKVSQTKP</sequence>
<dbReference type="AlphaFoldDB" id="A0A1U7N675"/>
<dbReference type="InterPro" id="IPR002559">
    <property type="entry name" value="Transposase_11"/>
</dbReference>
<gene>
    <name evidence="3" type="ORF">BJP37_23060</name>
</gene>
<dbReference type="NCBIfam" id="NF033564">
    <property type="entry name" value="transpos_ISAs1"/>
    <property type="match status" value="1"/>
</dbReference>
<dbReference type="Proteomes" id="UP000186657">
    <property type="component" value="Unassembled WGS sequence"/>
</dbReference>
<dbReference type="EMBL" id="MKZS01000001">
    <property type="protein sequence ID" value="OLT61459.1"/>
    <property type="molecule type" value="Genomic_DNA"/>
</dbReference>
<dbReference type="GO" id="GO:0003677">
    <property type="term" value="F:DNA binding"/>
    <property type="evidence" value="ECO:0007669"/>
    <property type="project" value="InterPro"/>
</dbReference>